<feature type="transmembrane region" description="Helical" evidence="2">
    <location>
        <begin position="499"/>
        <end position="518"/>
    </location>
</feature>
<comment type="caution">
    <text evidence="3">The sequence shown here is derived from an EMBL/GenBank/DDBJ whole genome shotgun (WGS) entry which is preliminary data.</text>
</comment>
<keyword evidence="4" id="KW-1185">Reference proteome</keyword>
<keyword evidence="2" id="KW-1133">Transmembrane helix</keyword>
<proteinExistence type="predicted"/>
<evidence type="ECO:0000256" key="2">
    <source>
        <dbReference type="SAM" id="Phobius"/>
    </source>
</evidence>
<keyword evidence="2" id="KW-0812">Transmembrane</keyword>
<dbReference type="EMBL" id="BAAAMN010000047">
    <property type="protein sequence ID" value="GAA2040813.1"/>
    <property type="molecule type" value="Genomic_DNA"/>
</dbReference>
<feature type="compositionally biased region" description="Acidic residues" evidence="1">
    <location>
        <begin position="611"/>
        <end position="622"/>
    </location>
</feature>
<gene>
    <name evidence="3" type="ORF">GCM10009720_21540</name>
</gene>
<dbReference type="RefSeq" id="WP_343958487.1">
    <property type="nucleotide sequence ID" value="NZ_BAAAMN010000047.1"/>
</dbReference>
<evidence type="ECO:0000313" key="3">
    <source>
        <dbReference type="EMBL" id="GAA2040813.1"/>
    </source>
</evidence>
<dbReference type="Proteomes" id="UP001501461">
    <property type="component" value="Unassembled WGS sequence"/>
</dbReference>
<evidence type="ECO:0000256" key="1">
    <source>
        <dbReference type="SAM" id="MobiDB-lite"/>
    </source>
</evidence>
<keyword evidence="2" id="KW-0472">Membrane</keyword>
<reference evidence="4" key="1">
    <citation type="journal article" date="2019" name="Int. J. Syst. Evol. Microbiol.">
        <title>The Global Catalogue of Microorganisms (GCM) 10K type strain sequencing project: providing services to taxonomists for standard genome sequencing and annotation.</title>
        <authorList>
            <consortium name="The Broad Institute Genomics Platform"/>
            <consortium name="The Broad Institute Genome Sequencing Center for Infectious Disease"/>
            <person name="Wu L."/>
            <person name="Ma J."/>
        </authorList>
    </citation>
    <scope>NUCLEOTIDE SEQUENCE [LARGE SCALE GENOMIC DNA]</scope>
    <source>
        <strain evidence="4">JCM 13595</strain>
    </source>
</reference>
<feature type="compositionally biased region" description="Basic and acidic residues" evidence="1">
    <location>
        <begin position="627"/>
        <end position="637"/>
    </location>
</feature>
<protein>
    <submittedName>
        <fullName evidence="3">Uncharacterized protein</fullName>
    </submittedName>
</protein>
<feature type="region of interest" description="Disordered" evidence="1">
    <location>
        <begin position="558"/>
        <end position="643"/>
    </location>
</feature>
<feature type="compositionally biased region" description="Polar residues" evidence="1">
    <location>
        <begin position="468"/>
        <end position="479"/>
    </location>
</feature>
<feature type="region of interest" description="Disordered" evidence="1">
    <location>
        <begin position="460"/>
        <end position="479"/>
    </location>
</feature>
<sequence length="643" mass="69871">MQNDYSGQRQFVLTMADSDVETLSGGIEAATQTLEDHVPEVLNFDGIEQEDEGYSATFTLTFDDVDDYRQKIAALLDASEVPESDRGMNIEVSEEQLVTDIVFEEDFYNDDLMGWASTALVEEDVVSGNSSVFTSSGTASVVFDGEEVTNSTSLPRINFELTDDRRFEELGMDIEILESGNINIALSYLVAPDKTAIHNEFIAERVDTLNDVSGVEGVVEDSGAVENHDGATSEPREVSATFSSAEAVEEGIQILLANDQANFEISEVQDEGSPDVITEYTGTNWSCDAICAPENVGQLDGESVYPEHWQMVDQRRGNGEFYLEFNRGMPLDSLTSTTQLELSGEMVQTFEFVVSQETLDGHEDTIAELFAPPKGVGSIDTTNRAETTVFTTSIQGADAQDLARKLNTYFEDKGITNDVSVTHDPLSGIWPRYDIQIDLSPIWEIATGGVEDTSTFQVDLPPMHSGESENATSSDGTVVMTDSSGTLQVSASGPTMTTVWVAIGIVALIFAGLGLLIWRRRAANPRAINSAKSAHETKPYNVQGPKDDLTASQIFRSPLAPGAGAEPQLSTSALPADSGPQATRVEHTGPFPDLPLPSAKDYRATEPQRDYDDDSTVPDELSEPGPDNERPTKTQDHNDDEET</sequence>
<organism evidence="3 4">
    <name type="scientific">Yaniella flava</name>
    <dbReference type="NCBI Taxonomy" id="287930"/>
    <lineage>
        <taxon>Bacteria</taxon>
        <taxon>Bacillati</taxon>
        <taxon>Actinomycetota</taxon>
        <taxon>Actinomycetes</taxon>
        <taxon>Micrococcales</taxon>
        <taxon>Micrococcaceae</taxon>
        <taxon>Yaniella</taxon>
    </lineage>
</organism>
<evidence type="ECO:0000313" key="4">
    <source>
        <dbReference type="Proteomes" id="UP001501461"/>
    </source>
</evidence>
<name>A0ABP5GAB6_9MICC</name>
<accession>A0ABP5GAB6</accession>
<feature type="compositionally biased region" description="Basic and acidic residues" evidence="1">
    <location>
        <begin position="600"/>
        <end position="610"/>
    </location>
</feature>